<dbReference type="SUPFAM" id="SSF118116">
    <property type="entry name" value="DNA mismatch repair protein MutL"/>
    <property type="match status" value="1"/>
</dbReference>
<evidence type="ECO:0000313" key="8">
    <source>
        <dbReference type="Proteomes" id="UP000295066"/>
    </source>
</evidence>
<dbReference type="SUPFAM" id="SSF55874">
    <property type="entry name" value="ATPase domain of HSP90 chaperone/DNA topoisomerase II/histidine kinase"/>
    <property type="match status" value="1"/>
</dbReference>
<dbReference type="PROSITE" id="PS00058">
    <property type="entry name" value="DNA_MISMATCH_REPAIR_1"/>
    <property type="match status" value="1"/>
</dbReference>
<dbReference type="EMBL" id="SORI01000008">
    <property type="protein sequence ID" value="TDY60563.1"/>
    <property type="molecule type" value="Genomic_DNA"/>
</dbReference>
<dbReference type="GO" id="GO:0140664">
    <property type="term" value="F:ATP-dependent DNA damage sensor activity"/>
    <property type="evidence" value="ECO:0007669"/>
    <property type="project" value="InterPro"/>
</dbReference>
<dbReference type="Pfam" id="PF08676">
    <property type="entry name" value="MutL_C"/>
    <property type="match status" value="1"/>
</dbReference>
<dbReference type="Pfam" id="PF01119">
    <property type="entry name" value="DNA_mis_repair"/>
    <property type="match status" value="1"/>
</dbReference>
<feature type="domain" description="MutL C-terminal dimerisation" evidence="5">
    <location>
        <begin position="384"/>
        <end position="524"/>
    </location>
</feature>
<evidence type="ECO:0000256" key="3">
    <source>
        <dbReference type="ARBA" id="ARBA00023204"/>
    </source>
</evidence>
<accession>A0A4R8M5G7</accession>
<name>A0A4R8M5G7_9BACT</name>
<dbReference type="InterPro" id="IPR042121">
    <property type="entry name" value="MutL_C_regsub"/>
</dbReference>
<dbReference type="InterPro" id="IPR038973">
    <property type="entry name" value="MutL/Mlh/Pms-like"/>
</dbReference>
<organism evidence="7 8">
    <name type="scientific">Aminivibrio pyruvatiphilus</name>
    <dbReference type="NCBI Taxonomy" id="1005740"/>
    <lineage>
        <taxon>Bacteria</taxon>
        <taxon>Thermotogati</taxon>
        <taxon>Synergistota</taxon>
        <taxon>Synergistia</taxon>
        <taxon>Synergistales</taxon>
        <taxon>Aminobacteriaceae</taxon>
        <taxon>Aminivibrio</taxon>
    </lineage>
</organism>
<dbReference type="InterPro" id="IPR002099">
    <property type="entry name" value="MutL/Mlh/PMS"/>
</dbReference>
<dbReference type="SMART" id="SM00853">
    <property type="entry name" value="MutL_C"/>
    <property type="match status" value="1"/>
</dbReference>
<dbReference type="Proteomes" id="UP000295066">
    <property type="component" value="Unassembled WGS sequence"/>
</dbReference>
<dbReference type="GO" id="GO:0030983">
    <property type="term" value="F:mismatched DNA binding"/>
    <property type="evidence" value="ECO:0007669"/>
    <property type="project" value="InterPro"/>
</dbReference>
<feature type="domain" description="DNA mismatch repair protein S5" evidence="6">
    <location>
        <begin position="190"/>
        <end position="299"/>
    </location>
</feature>
<evidence type="ECO:0000256" key="4">
    <source>
        <dbReference type="SAM" id="MobiDB-lite"/>
    </source>
</evidence>
<dbReference type="InterPro" id="IPR014721">
    <property type="entry name" value="Ribsml_uS5_D2-typ_fold_subgr"/>
</dbReference>
<dbReference type="SUPFAM" id="SSF54211">
    <property type="entry name" value="Ribosomal protein S5 domain 2-like"/>
    <property type="match status" value="1"/>
</dbReference>
<dbReference type="Gene3D" id="3.30.230.10">
    <property type="match status" value="1"/>
</dbReference>
<dbReference type="CDD" id="cd00782">
    <property type="entry name" value="MutL_Trans"/>
    <property type="match status" value="1"/>
</dbReference>
<dbReference type="InterPro" id="IPR014790">
    <property type="entry name" value="MutL_C"/>
</dbReference>
<dbReference type="Gene3D" id="3.30.1370.100">
    <property type="entry name" value="MutL, C-terminal domain, regulatory subdomain"/>
    <property type="match status" value="1"/>
</dbReference>
<dbReference type="GO" id="GO:0006298">
    <property type="term" value="P:mismatch repair"/>
    <property type="evidence" value="ECO:0007669"/>
    <property type="project" value="InterPro"/>
</dbReference>
<dbReference type="InterPro" id="IPR020568">
    <property type="entry name" value="Ribosomal_Su5_D2-typ_SF"/>
</dbReference>
<sequence>MVERPASVVKEAVENSLDAGATEVKVSLYEGGKVRIVVEDNGEGIAFDELPLAAARHATSKIRTVEELERIRTLGFRGEALASISAVSRFEVRSRREGDETGGLLRIEGGRQVMHTPVSCRRGTRLSVEDLFYTLPARRKFLKSAASEERRVSSLLRDFAVAYPSVAFSESRDGKAGFSSSGDGDRERLLRDLWGDAGELRRCETGASHLSLECWWAPFPGKTRSLVTSFVNGRAVSDPLIRSAAGSLCRACPGNWVFLFSLDPELLDANIHPTKAEVRFRYPGEVFDTIQQAVLKLSGRVPSLPGAAVPSFSPSHSPDRDRSFSGTSGGGAGRSGGWSFRDEGSSPEGGNLFARVASELPAGTGAALDETPFVPEEQGKHFRFLGQVASGYLVFETEEGLAVMDPHAAHERIGYERAGRLSAGSVTVQKCALALPVAPSLSVSVREHRDGLEAVGFAFGEQDGQISLTAYPSLPGGMAEDPLRLLRSVLLEWTEDREAALEEILWKKLATIACGLSVKLGDRLTASEALALWRNLLECESPWNCPHGRPTVLSLTAKKLESYFGRE</sequence>
<keyword evidence="2" id="KW-0227">DNA damage</keyword>
<dbReference type="CDD" id="cd16926">
    <property type="entry name" value="HATPase_MutL-MLH-PMS-like"/>
    <property type="match status" value="1"/>
</dbReference>
<dbReference type="InterPro" id="IPR037198">
    <property type="entry name" value="MutL_C_sf"/>
</dbReference>
<dbReference type="Gene3D" id="3.30.565.10">
    <property type="entry name" value="Histidine kinase-like ATPase, C-terminal domain"/>
    <property type="match status" value="1"/>
</dbReference>
<dbReference type="FunFam" id="3.30.565.10:FF:000003">
    <property type="entry name" value="DNA mismatch repair endonuclease MutL"/>
    <property type="match status" value="1"/>
</dbReference>
<dbReference type="GO" id="GO:0016887">
    <property type="term" value="F:ATP hydrolysis activity"/>
    <property type="evidence" value="ECO:0007669"/>
    <property type="project" value="InterPro"/>
</dbReference>
<dbReference type="PANTHER" id="PTHR10073:SF12">
    <property type="entry name" value="DNA MISMATCH REPAIR PROTEIN MLH1"/>
    <property type="match status" value="1"/>
</dbReference>
<dbReference type="InterPro" id="IPR013507">
    <property type="entry name" value="DNA_mismatch_S5_2-like"/>
</dbReference>
<evidence type="ECO:0000259" key="6">
    <source>
        <dbReference type="SMART" id="SM01340"/>
    </source>
</evidence>
<dbReference type="GO" id="GO:0005524">
    <property type="term" value="F:ATP binding"/>
    <property type="evidence" value="ECO:0007669"/>
    <property type="project" value="InterPro"/>
</dbReference>
<comment type="caution">
    <text evidence="7">The sequence shown here is derived from an EMBL/GenBank/DDBJ whole genome shotgun (WGS) entry which is preliminary data.</text>
</comment>
<dbReference type="AlphaFoldDB" id="A0A4R8M5G7"/>
<dbReference type="Pfam" id="PF13589">
    <property type="entry name" value="HATPase_c_3"/>
    <property type="match status" value="1"/>
</dbReference>
<evidence type="ECO:0000259" key="5">
    <source>
        <dbReference type="SMART" id="SM00853"/>
    </source>
</evidence>
<proteinExistence type="inferred from homology"/>
<evidence type="ECO:0000256" key="2">
    <source>
        <dbReference type="ARBA" id="ARBA00022763"/>
    </source>
</evidence>
<comment type="similarity">
    <text evidence="1">Belongs to the DNA mismatch repair MutL/HexB family.</text>
</comment>
<keyword evidence="8" id="KW-1185">Reference proteome</keyword>
<feature type="compositionally biased region" description="Gly residues" evidence="4">
    <location>
        <begin position="327"/>
        <end position="336"/>
    </location>
</feature>
<keyword evidence="3" id="KW-0234">DNA repair</keyword>
<dbReference type="PANTHER" id="PTHR10073">
    <property type="entry name" value="DNA MISMATCH REPAIR PROTEIN MLH, PMS, MUTL"/>
    <property type="match status" value="1"/>
</dbReference>
<dbReference type="InterPro" id="IPR014762">
    <property type="entry name" value="DNA_mismatch_repair_CS"/>
</dbReference>
<reference evidence="7 8" key="1">
    <citation type="submission" date="2019-03" db="EMBL/GenBank/DDBJ databases">
        <title>Genomic Encyclopedia of Type Strains, Phase IV (KMG-IV): sequencing the most valuable type-strain genomes for metagenomic binning, comparative biology and taxonomic classification.</title>
        <authorList>
            <person name="Goeker M."/>
        </authorList>
    </citation>
    <scope>NUCLEOTIDE SEQUENCE [LARGE SCALE GENOMIC DNA]</scope>
    <source>
        <strain evidence="7 8">DSM 25964</strain>
    </source>
</reference>
<gene>
    <name evidence="7" type="ORF">C8D99_108112</name>
</gene>
<protein>
    <submittedName>
        <fullName evidence="7">DNA mismatch repair protein MutL</fullName>
    </submittedName>
</protein>
<evidence type="ECO:0000313" key="7">
    <source>
        <dbReference type="EMBL" id="TDY60563.1"/>
    </source>
</evidence>
<evidence type="ECO:0000256" key="1">
    <source>
        <dbReference type="ARBA" id="ARBA00006082"/>
    </source>
</evidence>
<dbReference type="Gene3D" id="3.30.1540.20">
    <property type="entry name" value="MutL, C-terminal domain, dimerisation subdomain"/>
    <property type="match status" value="1"/>
</dbReference>
<dbReference type="InterPro" id="IPR042120">
    <property type="entry name" value="MutL_C_dimsub"/>
</dbReference>
<dbReference type="InterPro" id="IPR036890">
    <property type="entry name" value="HATPase_C_sf"/>
</dbReference>
<feature type="region of interest" description="Disordered" evidence="4">
    <location>
        <begin position="308"/>
        <end position="347"/>
    </location>
</feature>
<dbReference type="NCBIfam" id="TIGR00585">
    <property type="entry name" value="mutl"/>
    <property type="match status" value="1"/>
</dbReference>
<dbReference type="SMART" id="SM01340">
    <property type="entry name" value="DNA_mis_repair"/>
    <property type="match status" value="1"/>
</dbReference>
<dbReference type="GO" id="GO:0032300">
    <property type="term" value="C:mismatch repair complex"/>
    <property type="evidence" value="ECO:0007669"/>
    <property type="project" value="InterPro"/>
</dbReference>